<reference evidence="1 2" key="1">
    <citation type="submission" date="2018-11" db="EMBL/GenBank/DDBJ databases">
        <authorList>
            <consortium name="Pathogen Informatics"/>
        </authorList>
    </citation>
    <scope>NUCLEOTIDE SEQUENCE [LARGE SCALE GENOMIC DNA]</scope>
</reference>
<dbReference type="EMBL" id="UZAH01031884">
    <property type="protein sequence ID" value="VDP18391.1"/>
    <property type="molecule type" value="Genomic_DNA"/>
</dbReference>
<protein>
    <submittedName>
        <fullName evidence="3">Reverse transcriptase domain-containing protein</fullName>
    </submittedName>
</protein>
<dbReference type="OrthoDB" id="6146970at2759"/>
<dbReference type="PANTHER" id="PTHR47510:SF3">
    <property type="entry name" value="ENDO_EXONUCLEASE_PHOSPHATASE DOMAIN-CONTAINING PROTEIN"/>
    <property type="match status" value="1"/>
</dbReference>
<dbReference type="AlphaFoldDB" id="A0A183GD38"/>
<dbReference type="WBParaSite" id="HPBE_0002013101-mRNA-1">
    <property type="protein sequence ID" value="HPBE_0002013101-mRNA-1"/>
    <property type="gene ID" value="HPBE_0002013101"/>
</dbReference>
<gene>
    <name evidence="1" type="ORF">HPBE_LOCUS20128</name>
</gene>
<dbReference type="Proteomes" id="UP000050761">
    <property type="component" value="Unassembled WGS sequence"/>
</dbReference>
<evidence type="ECO:0000313" key="1">
    <source>
        <dbReference type="EMBL" id="VDP18391.1"/>
    </source>
</evidence>
<evidence type="ECO:0000313" key="2">
    <source>
        <dbReference type="Proteomes" id="UP000050761"/>
    </source>
</evidence>
<dbReference type="PANTHER" id="PTHR47510">
    <property type="entry name" value="REVERSE TRANSCRIPTASE DOMAIN-CONTAINING PROTEIN"/>
    <property type="match status" value="1"/>
</dbReference>
<keyword evidence="2" id="KW-1185">Reference proteome</keyword>
<organism evidence="2 3">
    <name type="scientific">Heligmosomoides polygyrus</name>
    <name type="common">Parasitic roundworm</name>
    <dbReference type="NCBI Taxonomy" id="6339"/>
    <lineage>
        <taxon>Eukaryota</taxon>
        <taxon>Metazoa</taxon>
        <taxon>Ecdysozoa</taxon>
        <taxon>Nematoda</taxon>
        <taxon>Chromadorea</taxon>
        <taxon>Rhabditida</taxon>
        <taxon>Rhabditina</taxon>
        <taxon>Rhabditomorpha</taxon>
        <taxon>Strongyloidea</taxon>
        <taxon>Heligmosomidae</taxon>
        <taxon>Heligmosomoides</taxon>
    </lineage>
</organism>
<evidence type="ECO:0000313" key="3">
    <source>
        <dbReference type="WBParaSite" id="HPBE_0002013101-mRNA-1"/>
    </source>
</evidence>
<name>A0A183GD38_HELPZ</name>
<reference evidence="3" key="2">
    <citation type="submission" date="2019-09" db="UniProtKB">
        <authorList>
            <consortium name="WormBaseParasite"/>
        </authorList>
    </citation>
    <scope>IDENTIFICATION</scope>
</reference>
<accession>A0A183GD38</accession>
<accession>A0A3P8B7Y0</accession>
<proteinExistence type="predicted"/>
<sequence length="189" mass="21487">MKAKVRKKKALYHVFLGDKLADNWQKYHEAKKAVKKAVAGAKATHYNDVYEKLMSRDGISTEDLPHPAVPTADPIHGSAHKVTVEETEEALRKMRSGKATGLDVLPADLWKSKLLYSAEWFTKFFNQVVAEKEVPDGWHGSTTIPIWKKNGSPADCSNYRPIRLVSHSMNIFELILDRRIREMVELSDK</sequence>